<organism evidence="11">
    <name type="scientific">delta proteobacterium ML-1</name>
    <dbReference type="NCBI Taxonomy" id="947513"/>
    <lineage>
        <taxon>Bacteria</taxon>
        <taxon>Deltaproteobacteria</taxon>
    </lineage>
</organism>
<dbReference type="InterPro" id="IPR050291">
    <property type="entry name" value="CDF_Transporter"/>
</dbReference>
<dbReference type="EMBL" id="JX869937">
    <property type="protein sequence ID" value="AFZ77014.1"/>
    <property type="molecule type" value="Genomic_DNA"/>
</dbReference>
<keyword evidence="4 8" id="KW-0812">Transmembrane</keyword>
<name>U5IHX2_9DELT</name>
<feature type="domain" description="Cation efflux protein cytoplasmic" evidence="10">
    <location>
        <begin position="299"/>
        <end position="374"/>
    </location>
</feature>
<evidence type="ECO:0000256" key="3">
    <source>
        <dbReference type="ARBA" id="ARBA00022448"/>
    </source>
</evidence>
<dbReference type="AlphaFoldDB" id="U5IHX2"/>
<keyword evidence="3" id="KW-0813">Transport</keyword>
<accession>U5IHX2</accession>
<feature type="domain" description="Cation efflux protein transmembrane" evidence="9">
    <location>
        <begin position="104"/>
        <end position="295"/>
    </location>
</feature>
<evidence type="ECO:0000256" key="1">
    <source>
        <dbReference type="ARBA" id="ARBA00004141"/>
    </source>
</evidence>
<dbReference type="Gene3D" id="1.20.1510.10">
    <property type="entry name" value="Cation efflux protein transmembrane domain"/>
    <property type="match status" value="1"/>
</dbReference>
<evidence type="ECO:0000256" key="6">
    <source>
        <dbReference type="ARBA" id="ARBA00023136"/>
    </source>
</evidence>
<feature type="region of interest" description="Disordered" evidence="7">
    <location>
        <begin position="51"/>
        <end position="82"/>
    </location>
</feature>
<comment type="subcellular location">
    <subcellularLocation>
        <location evidence="1">Membrane</location>
        <topology evidence="1">Multi-pass membrane protein</topology>
    </subcellularLocation>
</comment>
<evidence type="ECO:0000259" key="9">
    <source>
        <dbReference type="Pfam" id="PF01545"/>
    </source>
</evidence>
<dbReference type="PANTHER" id="PTHR43840:SF15">
    <property type="entry name" value="MITOCHONDRIAL METAL TRANSPORTER 1-RELATED"/>
    <property type="match status" value="1"/>
</dbReference>
<feature type="transmembrane region" description="Helical" evidence="8">
    <location>
        <begin position="169"/>
        <end position="187"/>
    </location>
</feature>
<comment type="similarity">
    <text evidence="2">Belongs to the cation diffusion facilitator (CDF) transporter (TC 2.A.4) family.</text>
</comment>
<sequence>MFFDHFTATSSPGAMPGPAPHGVATGGTFSILRLHLKSGWMIQHDAFHAHHRPDPGRFHGDSRGGPAARVHAADEDDRRRTTGRVERAMKYKACTDCVKSVGLVNVAGNIMMIVIKAYLGVVGGSKGLIADAVHSVADLLATFVMIMGMKLSAKTPNERYPDGYGKSEYMVAIVIYLFLLVIGVYIMLDGYQAIVERHFIRPCWFALWGAFFAIAINELMFRQSVCAGKQSNSPSMVAKAWESRSDVYASFAVLIGILGAMMGFSFMDPLAAFIVGVIILRLCVHSIYESVLKLMDQAPEKETLEEIHIALATVPGIREVGRVVGRELGPTLEVTINLGVPAALSVLEGERIKEAARAAVMKTFSRQTKISVHLYAV</sequence>
<dbReference type="Pfam" id="PF01545">
    <property type="entry name" value="Cation_efflux"/>
    <property type="match status" value="1"/>
</dbReference>
<dbReference type="InterPro" id="IPR036837">
    <property type="entry name" value="Cation_efflux_CTD_sf"/>
</dbReference>
<evidence type="ECO:0000256" key="8">
    <source>
        <dbReference type="SAM" id="Phobius"/>
    </source>
</evidence>
<dbReference type="InterPro" id="IPR058533">
    <property type="entry name" value="Cation_efflux_TM"/>
</dbReference>
<keyword evidence="5 8" id="KW-1133">Transmembrane helix</keyword>
<dbReference type="FunFam" id="1.20.1510.10:FF:000006">
    <property type="entry name" value="Divalent cation efflux transporter"/>
    <property type="match status" value="1"/>
</dbReference>
<dbReference type="InterPro" id="IPR002524">
    <property type="entry name" value="Cation_efflux"/>
</dbReference>
<dbReference type="Gene3D" id="3.30.70.1350">
    <property type="entry name" value="Cation efflux protein, cytoplasmic domain"/>
    <property type="match status" value="1"/>
</dbReference>
<dbReference type="InterPro" id="IPR027470">
    <property type="entry name" value="Cation_efflux_CTD"/>
</dbReference>
<feature type="compositionally biased region" description="Basic and acidic residues" evidence="7">
    <location>
        <begin position="51"/>
        <end position="62"/>
    </location>
</feature>
<reference evidence="11" key="1">
    <citation type="journal article" date="2013" name="Environ. Microbiol.">
        <title>Comparative genomic analysis of magnetotactic bacteria from the Deltaproteobacteria provides new insights into magnetite and greigite magnetosome genes required for magnetotaxis.</title>
        <authorList>
            <person name="Lefevre C.T."/>
            <person name="Trubitsyn D."/>
            <person name="Abreu F."/>
            <person name="Kolinko S."/>
            <person name="Jogler C."/>
            <person name="de Almeida L.G."/>
            <person name="de Vasconcelos A.T."/>
            <person name="Kube M."/>
            <person name="Reinhardt R."/>
            <person name="Lins U."/>
            <person name="Pignol D."/>
            <person name="Schuler D."/>
            <person name="Bazylinski D.A."/>
            <person name="Ginet N."/>
        </authorList>
    </citation>
    <scope>NUCLEOTIDE SEQUENCE</scope>
    <source>
        <strain evidence="11">ML-1</strain>
    </source>
</reference>
<dbReference type="NCBIfam" id="TIGR01297">
    <property type="entry name" value="CDF"/>
    <property type="match status" value="1"/>
</dbReference>
<proteinExistence type="inferred from homology"/>
<evidence type="ECO:0000256" key="7">
    <source>
        <dbReference type="SAM" id="MobiDB-lite"/>
    </source>
</evidence>
<evidence type="ECO:0000256" key="2">
    <source>
        <dbReference type="ARBA" id="ARBA00008114"/>
    </source>
</evidence>
<evidence type="ECO:0000259" key="10">
    <source>
        <dbReference type="Pfam" id="PF16916"/>
    </source>
</evidence>
<evidence type="ECO:0000256" key="4">
    <source>
        <dbReference type="ARBA" id="ARBA00022692"/>
    </source>
</evidence>
<dbReference type="GO" id="GO:0016020">
    <property type="term" value="C:membrane"/>
    <property type="evidence" value="ECO:0007669"/>
    <property type="project" value="UniProtKB-SubCell"/>
</dbReference>
<evidence type="ECO:0000256" key="5">
    <source>
        <dbReference type="ARBA" id="ARBA00022989"/>
    </source>
</evidence>
<feature type="transmembrane region" description="Helical" evidence="8">
    <location>
        <begin position="199"/>
        <end position="221"/>
    </location>
</feature>
<feature type="transmembrane region" description="Helical" evidence="8">
    <location>
        <begin position="270"/>
        <end position="288"/>
    </location>
</feature>
<evidence type="ECO:0000313" key="11">
    <source>
        <dbReference type="EMBL" id="AFZ77014.1"/>
    </source>
</evidence>
<feature type="transmembrane region" description="Helical" evidence="8">
    <location>
        <begin position="247"/>
        <end position="264"/>
    </location>
</feature>
<dbReference type="SUPFAM" id="SSF161111">
    <property type="entry name" value="Cation efflux protein transmembrane domain-like"/>
    <property type="match status" value="1"/>
</dbReference>
<dbReference type="SUPFAM" id="SSF160240">
    <property type="entry name" value="Cation efflux protein cytoplasmic domain-like"/>
    <property type="match status" value="1"/>
</dbReference>
<protein>
    <submittedName>
        <fullName evidence="11">Magnetosome protein MamB</fullName>
    </submittedName>
</protein>
<dbReference type="GO" id="GO:0008324">
    <property type="term" value="F:monoatomic cation transmembrane transporter activity"/>
    <property type="evidence" value="ECO:0007669"/>
    <property type="project" value="InterPro"/>
</dbReference>
<gene>
    <name evidence="11" type="primary">mamB</name>
    <name evidence="11" type="ORF">ALPM_00090</name>
</gene>
<feature type="transmembrane region" description="Helical" evidence="8">
    <location>
        <begin position="127"/>
        <end position="148"/>
    </location>
</feature>
<feature type="transmembrane region" description="Helical" evidence="8">
    <location>
        <begin position="97"/>
        <end position="121"/>
    </location>
</feature>
<feature type="compositionally biased region" description="Basic and acidic residues" evidence="7">
    <location>
        <begin position="71"/>
        <end position="82"/>
    </location>
</feature>
<dbReference type="PANTHER" id="PTHR43840">
    <property type="entry name" value="MITOCHONDRIAL METAL TRANSPORTER 1-RELATED"/>
    <property type="match status" value="1"/>
</dbReference>
<dbReference type="InterPro" id="IPR027469">
    <property type="entry name" value="Cation_efflux_TMD_sf"/>
</dbReference>
<keyword evidence="6 8" id="KW-0472">Membrane</keyword>
<dbReference type="Pfam" id="PF16916">
    <property type="entry name" value="ZT_dimer"/>
    <property type="match status" value="1"/>
</dbReference>